<dbReference type="GO" id="GO:0005524">
    <property type="term" value="F:ATP binding"/>
    <property type="evidence" value="ECO:0007669"/>
    <property type="project" value="UniProtKB-KW"/>
</dbReference>
<protein>
    <recommendedName>
        <fullName evidence="1">non-specific serine/threonine protein kinase</fullName>
        <ecNumber evidence="1">2.7.11.1</ecNumber>
    </recommendedName>
</protein>
<dbReference type="GO" id="GO:0004674">
    <property type="term" value="F:protein serine/threonine kinase activity"/>
    <property type="evidence" value="ECO:0007669"/>
    <property type="project" value="UniProtKB-KW"/>
</dbReference>
<name>A0A1D1ZN98_AUXPR</name>
<evidence type="ECO:0000256" key="8">
    <source>
        <dbReference type="ARBA" id="ARBA00048679"/>
    </source>
</evidence>
<dbReference type="PANTHER" id="PTHR47634:SF9">
    <property type="entry name" value="PROTEIN KINASE DOMAIN-CONTAINING PROTEIN-RELATED"/>
    <property type="match status" value="1"/>
</dbReference>
<dbReference type="EC" id="2.7.11.1" evidence="1"/>
<keyword evidence="6" id="KW-0067">ATP-binding</keyword>
<dbReference type="CDD" id="cd14136">
    <property type="entry name" value="STKc_SRPK"/>
    <property type="match status" value="1"/>
</dbReference>
<feature type="compositionally biased region" description="Acidic residues" evidence="9">
    <location>
        <begin position="259"/>
        <end position="268"/>
    </location>
</feature>
<gene>
    <name evidence="11" type="ORF">g.48772</name>
</gene>
<evidence type="ECO:0000256" key="7">
    <source>
        <dbReference type="ARBA" id="ARBA00047899"/>
    </source>
</evidence>
<evidence type="ECO:0000256" key="6">
    <source>
        <dbReference type="ARBA" id="ARBA00022840"/>
    </source>
</evidence>
<evidence type="ECO:0000256" key="5">
    <source>
        <dbReference type="ARBA" id="ARBA00022777"/>
    </source>
</evidence>
<keyword evidence="3" id="KW-0808">Transferase</keyword>
<accession>A0A1D1ZN98</accession>
<dbReference type="PROSITE" id="PS00108">
    <property type="entry name" value="PROTEIN_KINASE_ST"/>
    <property type="match status" value="1"/>
</dbReference>
<dbReference type="SUPFAM" id="SSF56112">
    <property type="entry name" value="Protein kinase-like (PK-like)"/>
    <property type="match status" value="1"/>
</dbReference>
<evidence type="ECO:0000256" key="4">
    <source>
        <dbReference type="ARBA" id="ARBA00022741"/>
    </source>
</evidence>
<keyword evidence="2" id="KW-0723">Serine/threonine-protein kinase</keyword>
<proteinExistence type="predicted"/>
<dbReference type="InterPro" id="IPR011009">
    <property type="entry name" value="Kinase-like_dom_sf"/>
</dbReference>
<evidence type="ECO:0000256" key="9">
    <source>
        <dbReference type="SAM" id="MobiDB-lite"/>
    </source>
</evidence>
<evidence type="ECO:0000256" key="2">
    <source>
        <dbReference type="ARBA" id="ARBA00022527"/>
    </source>
</evidence>
<comment type="catalytic activity">
    <reaction evidence="8">
        <text>L-seryl-[protein] + ATP = O-phospho-L-seryl-[protein] + ADP + H(+)</text>
        <dbReference type="Rhea" id="RHEA:17989"/>
        <dbReference type="Rhea" id="RHEA-COMP:9863"/>
        <dbReference type="Rhea" id="RHEA-COMP:11604"/>
        <dbReference type="ChEBI" id="CHEBI:15378"/>
        <dbReference type="ChEBI" id="CHEBI:29999"/>
        <dbReference type="ChEBI" id="CHEBI:30616"/>
        <dbReference type="ChEBI" id="CHEBI:83421"/>
        <dbReference type="ChEBI" id="CHEBI:456216"/>
        <dbReference type="EC" id="2.7.11.1"/>
    </reaction>
</comment>
<feature type="region of interest" description="Disordered" evidence="9">
    <location>
        <begin position="493"/>
        <end position="561"/>
    </location>
</feature>
<dbReference type="FunFam" id="1.10.510.10:FF:000339">
    <property type="entry name" value="Serine/threonine-protein kinase SRPK-like protein"/>
    <property type="match status" value="1"/>
</dbReference>
<evidence type="ECO:0000256" key="1">
    <source>
        <dbReference type="ARBA" id="ARBA00012513"/>
    </source>
</evidence>
<feature type="compositionally biased region" description="Polar residues" evidence="9">
    <location>
        <begin position="22"/>
        <end position="37"/>
    </location>
</feature>
<keyword evidence="4" id="KW-0547">Nucleotide-binding</keyword>
<reference evidence="11" key="1">
    <citation type="submission" date="2015-08" db="EMBL/GenBank/DDBJ databases">
        <authorList>
            <person name="Babu N.S."/>
            <person name="Beckwith C.J."/>
            <person name="Beseler K.G."/>
            <person name="Brison A."/>
            <person name="Carone J.V."/>
            <person name="Caskin T.P."/>
            <person name="Diamond M."/>
            <person name="Durham M.E."/>
            <person name="Foxe J.M."/>
            <person name="Go M."/>
            <person name="Henderson B.A."/>
            <person name="Jones I.B."/>
            <person name="McGettigan J.A."/>
            <person name="Micheletti S.J."/>
            <person name="Nasrallah M.E."/>
            <person name="Ortiz D."/>
            <person name="Piller C.R."/>
            <person name="Privatt S.R."/>
            <person name="Schneider S.L."/>
            <person name="Sharp S."/>
            <person name="Smith T.C."/>
            <person name="Stanton J.D."/>
            <person name="Ullery H.E."/>
            <person name="Wilson R.J."/>
            <person name="Serrano M.G."/>
            <person name="Buck G."/>
            <person name="Lee V."/>
            <person name="Wang Y."/>
            <person name="Carvalho R."/>
            <person name="Voegtly L."/>
            <person name="Shi R."/>
            <person name="Duckworth R."/>
            <person name="Johnson A."/>
            <person name="Loviza R."/>
            <person name="Walstead R."/>
            <person name="Shah Z."/>
            <person name="Kiflezghi M."/>
            <person name="Wade K."/>
            <person name="Ball S.L."/>
            <person name="Bradley K.W."/>
            <person name="Asai D.J."/>
            <person name="Bowman C.A."/>
            <person name="Russell D.A."/>
            <person name="Pope W.H."/>
            <person name="Jacobs-Sera D."/>
            <person name="Hendrix R.W."/>
            <person name="Hatfull G.F."/>
        </authorList>
    </citation>
    <scope>NUCLEOTIDE SEQUENCE</scope>
</reference>
<dbReference type="EMBL" id="GDKF01010162">
    <property type="protein sequence ID" value="JAT68460.1"/>
    <property type="molecule type" value="Transcribed_RNA"/>
</dbReference>
<organism evidence="11">
    <name type="scientific">Auxenochlorella protothecoides</name>
    <name type="common">Green microalga</name>
    <name type="synonym">Chlorella protothecoides</name>
    <dbReference type="NCBI Taxonomy" id="3075"/>
    <lineage>
        <taxon>Eukaryota</taxon>
        <taxon>Viridiplantae</taxon>
        <taxon>Chlorophyta</taxon>
        <taxon>core chlorophytes</taxon>
        <taxon>Trebouxiophyceae</taxon>
        <taxon>Chlorellales</taxon>
        <taxon>Chlorellaceae</taxon>
        <taxon>Auxenochlorella</taxon>
    </lineage>
</organism>
<dbReference type="GO" id="GO:0000245">
    <property type="term" value="P:spliceosomal complex assembly"/>
    <property type="evidence" value="ECO:0007669"/>
    <property type="project" value="TreeGrafter"/>
</dbReference>
<dbReference type="GO" id="GO:0050684">
    <property type="term" value="P:regulation of mRNA processing"/>
    <property type="evidence" value="ECO:0007669"/>
    <property type="project" value="TreeGrafter"/>
</dbReference>
<dbReference type="Pfam" id="PF00069">
    <property type="entry name" value="Pkinase"/>
    <property type="match status" value="2"/>
</dbReference>
<evidence type="ECO:0000313" key="11">
    <source>
        <dbReference type="EMBL" id="JAT68460.1"/>
    </source>
</evidence>
<dbReference type="InterPro" id="IPR051334">
    <property type="entry name" value="SRPK"/>
</dbReference>
<feature type="region of interest" description="Disordered" evidence="9">
    <location>
        <begin position="245"/>
        <end position="312"/>
    </location>
</feature>
<keyword evidence="5" id="KW-0418">Kinase</keyword>
<comment type="catalytic activity">
    <reaction evidence="7">
        <text>L-threonyl-[protein] + ATP = O-phospho-L-threonyl-[protein] + ADP + H(+)</text>
        <dbReference type="Rhea" id="RHEA:46608"/>
        <dbReference type="Rhea" id="RHEA-COMP:11060"/>
        <dbReference type="Rhea" id="RHEA-COMP:11605"/>
        <dbReference type="ChEBI" id="CHEBI:15378"/>
        <dbReference type="ChEBI" id="CHEBI:30013"/>
        <dbReference type="ChEBI" id="CHEBI:30616"/>
        <dbReference type="ChEBI" id="CHEBI:61977"/>
        <dbReference type="ChEBI" id="CHEBI:456216"/>
        <dbReference type="EC" id="2.7.11.1"/>
    </reaction>
</comment>
<dbReference type="PANTHER" id="PTHR47634">
    <property type="entry name" value="PROTEIN KINASE DOMAIN-CONTAINING PROTEIN-RELATED"/>
    <property type="match status" value="1"/>
</dbReference>
<dbReference type="AlphaFoldDB" id="A0A1D1ZN98"/>
<feature type="compositionally biased region" description="Basic residues" evidence="9">
    <location>
        <begin position="7"/>
        <end position="21"/>
    </location>
</feature>
<feature type="region of interest" description="Disordered" evidence="9">
    <location>
        <begin position="1"/>
        <end position="45"/>
    </location>
</feature>
<dbReference type="PROSITE" id="PS50011">
    <property type="entry name" value="PROTEIN_KINASE_DOM"/>
    <property type="match status" value="1"/>
</dbReference>
<sequence>MPIPKSSHSHHTGKKHDKHRNPSASSTEPDSASGSYSDDQEDEEDYCKGGYHRVHIGETFKDGRYEVLHKLGWGHFSTVWMVRDTHTGGLGALKVVKSAPHYAEAARDEITLLRQIRESDPADACCCARLLDSFDHVGPHGRHVCMLFEVLGDNLLTLIRLYDHRGIPLPVVRALTRQVLVALDHMHSGPGIIHTDMKPENVMLRDPVRPRRAAAAPAPAVPAAAQGKIAGLVAAGVPLTRAQKKNLKKKQGRGPGAEAESEGEEEAEAAGAQTSGWGDAARQASDGDAQTRGDAGAQAGAADAKARPSSPGVDLRALEQRLLTMPAKVVDFGNACWVHKHFTDDIQTRQYRSPEVILGGGYDTSADIWSLACMVFELATGDFLFEPKQGHGYTRDEDHLAQMIELLDRMPRAVALGGKRSREFFTREGRLRHIHRLNHWPLDRVLREKYHLPREDALALRDFLLPMLAYVPSKRATAAQMLQHPWLAGVGECEASTGPGPVEPPRDDGRRPNPSRGSRSPKRTRSPSSADRRHGSSQQCTSPAKRSAQENGGGAAGDAASSVTLAEQKLGAIHLSSVEATA</sequence>
<dbReference type="SMART" id="SM00220">
    <property type="entry name" value="S_TKc"/>
    <property type="match status" value="1"/>
</dbReference>
<dbReference type="Gene3D" id="3.30.200.20">
    <property type="entry name" value="Phosphorylase Kinase, domain 1"/>
    <property type="match status" value="1"/>
</dbReference>
<dbReference type="Gene3D" id="1.10.510.10">
    <property type="entry name" value="Transferase(Phosphotransferase) domain 1"/>
    <property type="match status" value="1"/>
</dbReference>
<feature type="compositionally biased region" description="Low complexity" evidence="9">
    <location>
        <begin position="286"/>
        <end position="303"/>
    </location>
</feature>
<dbReference type="InterPro" id="IPR000719">
    <property type="entry name" value="Prot_kinase_dom"/>
</dbReference>
<dbReference type="InterPro" id="IPR008271">
    <property type="entry name" value="Ser/Thr_kinase_AS"/>
</dbReference>
<feature type="domain" description="Protein kinase" evidence="10">
    <location>
        <begin position="65"/>
        <end position="487"/>
    </location>
</feature>
<evidence type="ECO:0000256" key="3">
    <source>
        <dbReference type="ARBA" id="ARBA00022679"/>
    </source>
</evidence>
<evidence type="ECO:0000259" key="10">
    <source>
        <dbReference type="PROSITE" id="PS50011"/>
    </source>
</evidence>